<protein>
    <recommendedName>
        <fullName evidence="4">DUF3124 domain-containing protein</fullName>
    </recommendedName>
</protein>
<dbReference type="RefSeq" id="WP_205245196.1">
    <property type="nucleotide sequence ID" value="NZ_BLVO01000012.1"/>
</dbReference>
<evidence type="ECO:0000313" key="2">
    <source>
        <dbReference type="EMBL" id="GFM32875.1"/>
    </source>
</evidence>
<gene>
    <name evidence="2" type="ORF">DSM101010T_12400</name>
</gene>
<organism evidence="2 3">
    <name type="scientific">Desulfovibrio subterraneus</name>
    <dbReference type="NCBI Taxonomy" id="2718620"/>
    <lineage>
        <taxon>Bacteria</taxon>
        <taxon>Pseudomonadati</taxon>
        <taxon>Thermodesulfobacteriota</taxon>
        <taxon>Desulfovibrionia</taxon>
        <taxon>Desulfovibrionales</taxon>
        <taxon>Desulfovibrionaceae</taxon>
        <taxon>Desulfovibrio</taxon>
    </lineage>
</organism>
<feature type="chain" id="PRO_5029786007" description="DUF3124 domain-containing protein" evidence="1">
    <location>
        <begin position="28"/>
        <end position="168"/>
    </location>
</feature>
<dbReference type="AlphaFoldDB" id="A0A7J0BIA8"/>
<evidence type="ECO:0000256" key="1">
    <source>
        <dbReference type="SAM" id="SignalP"/>
    </source>
</evidence>
<accession>A0A7J0BIA8</accession>
<comment type="caution">
    <text evidence="2">The sequence shown here is derived from an EMBL/GenBank/DDBJ whole genome shotgun (WGS) entry which is preliminary data.</text>
</comment>
<evidence type="ECO:0008006" key="4">
    <source>
        <dbReference type="Google" id="ProtNLM"/>
    </source>
</evidence>
<dbReference type="EMBL" id="BLVO01000012">
    <property type="protein sequence ID" value="GFM32875.1"/>
    <property type="molecule type" value="Genomic_DNA"/>
</dbReference>
<evidence type="ECO:0000313" key="3">
    <source>
        <dbReference type="Proteomes" id="UP000503840"/>
    </source>
</evidence>
<keyword evidence="1" id="KW-0732">Signal</keyword>
<name>A0A7J0BIA8_9BACT</name>
<dbReference type="Proteomes" id="UP000503840">
    <property type="component" value="Unassembled WGS sequence"/>
</dbReference>
<keyword evidence="3" id="KW-1185">Reference proteome</keyword>
<sequence length="168" mass="18304">MRTRCLMVLSLLVAITLFAPVPRQAGAAGVPFAEKWYSQTIYLPVYSSVYFGNQKKRTRLFNVAVTVSLRNTDAATPIEIHEVRYVSSAGKTLRQYLTAPQTLGPLAAVELTVDESDEEAGVGGCFIIRWKAARPVSAPLAQSVMIGTQNSQGISFISEGRMVEGVHQ</sequence>
<dbReference type="InterPro" id="IPR021471">
    <property type="entry name" value="DUF3124"/>
</dbReference>
<reference evidence="2 3" key="1">
    <citation type="submission" date="2020-05" db="EMBL/GenBank/DDBJ databases">
        <title>Draft genome sequence of Desulfovibrio sp. strain HN2T.</title>
        <authorList>
            <person name="Ueno A."/>
            <person name="Tamazawa S."/>
            <person name="Tamamura S."/>
            <person name="Murakami T."/>
            <person name="Kiyama T."/>
            <person name="Inomata H."/>
            <person name="Amano Y."/>
            <person name="Miyakawa K."/>
            <person name="Tamaki H."/>
            <person name="Naganuma T."/>
            <person name="Kaneko K."/>
        </authorList>
    </citation>
    <scope>NUCLEOTIDE SEQUENCE [LARGE SCALE GENOMIC DNA]</scope>
    <source>
        <strain evidence="2 3">HN2</strain>
    </source>
</reference>
<feature type="signal peptide" evidence="1">
    <location>
        <begin position="1"/>
        <end position="27"/>
    </location>
</feature>
<dbReference type="Pfam" id="PF11322">
    <property type="entry name" value="DUF3124"/>
    <property type="match status" value="1"/>
</dbReference>
<proteinExistence type="predicted"/>